<dbReference type="GeneID" id="26098341"/>
<evidence type="ECO:0000256" key="2">
    <source>
        <dbReference type="ARBA" id="ARBA00023239"/>
    </source>
</evidence>
<dbReference type="GO" id="GO:0008964">
    <property type="term" value="F:phosphoenolpyruvate carboxylase activity"/>
    <property type="evidence" value="ECO:0007669"/>
    <property type="project" value="UniProtKB-UniRule"/>
</dbReference>
<dbReference type="NCBIfam" id="TIGR02751">
    <property type="entry name" value="PEPCase_arch"/>
    <property type="match status" value="1"/>
</dbReference>
<keyword evidence="2" id="KW-0456">Lyase</keyword>
<dbReference type="PATRIC" id="fig|1273541.4.peg.21"/>
<keyword evidence="5" id="KW-0670">Pyruvate</keyword>
<dbReference type="AlphaFoldDB" id="A0A0P0N1I1"/>
<dbReference type="InterPro" id="IPR007566">
    <property type="entry name" value="PEP_COase_arc-type"/>
</dbReference>
<dbReference type="SUPFAM" id="SSF51621">
    <property type="entry name" value="Phosphoenolpyruvate/pyruvate domain"/>
    <property type="match status" value="1"/>
</dbReference>
<evidence type="ECO:0000313" key="6">
    <source>
        <dbReference type="Proteomes" id="UP000058613"/>
    </source>
</evidence>
<dbReference type="KEGG" id="pdl:Pyrde_0019"/>
<name>A0A0P0N1I1_9CREN</name>
<accession>A0A0P0N1I1</accession>
<dbReference type="InterPro" id="IPR015813">
    <property type="entry name" value="Pyrv/PenolPyrv_kinase-like_dom"/>
</dbReference>
<evidence type="ECO:0000256" key="4">
    <source>
        <dbReference type="NCBIfam" id="TIGR02751"/>
    </source>
</evidence>
<dbReference type="Pfam" id="PF14010">
    <property type="entry name" value="PEPcase_2"/>
    <property type="match status" value="1"/>
</dbReference>
<dbReference type="GO" id="GO:0015977">
    <property type="term" value="P:carbon fixation"/>
    <property type="evidence" value="ECO:0007669"/>
    <property type="project" value="UniProtKB-KW"/>
</dbReference>
<evidence type="ECO:0000256" key="3">
    <source>
        <dbReference type="ARBA" id="ARBA00023300"/>
    </source>
</evidence>
<dbReference type="GO" id="GO:0006099">
    <property type="term" value="P:tricarboxylic acid cycle"/>
    <property type="evidence" value="ECO:0007669"/>
    <property type="project" value="InterPro"/>
</dbReference>
<reference evidence="5 6" key="1">
    <citation type="submission" date="2015-10" db="EMBL/GenBank/DDBJ databases">
        <title>Complete genome sequence of hyperthermophilic archaeon Pyrodictium delaneyi Su06.</title>
        <authorList>
            <person name="Jung J.-H."/>
            <person name="Lin J."/>
            <person name="Holden J.F."/>
            <person name="Park C.-S."/>
        </authorList>
    </citation>
    <scope>NUCLEOTIDE SEQUENCE [LARGE SCALE GENOMIC DNA]</scope>
    <source>
        <strain evidence="5 6">Su06</strain>
    </source>
</reference>
<dbReference type="STRING" id="1273541.Pyrde_0019"/>
<evidence type="ECO:0000256" key="1">
    <source>
        <dbReference type="ARBA" id="ARBA00022842"/>
    </source>
</evidence>
<organism evidence="5 6">
    <name type="scientific">Pyrodictium delaneyi</name>
    <dbReference type="NCBI Taxonomy" id="1273541"/>
    <lineage>
        <taxon>Archaea</taxon>
        <taxon>Thermoproteota</taxon>
        <taxon>Thermoprotei</taxon>
        <taxon>Desulfurococcales</taxon>
        <taxon>Pyrodictiaceae</taxon>
        <taxon>Pyrodictium</taxon>
    </lineage>
</organism>
<dbReference type="EMBL" id="CP013011">
    <property type="protein sequence ID" value="ALL00069.1"/>
    <property type="molecule type" value="Genomic_DNA"/>
</dbReference>
<keyword evidence="3" id="KW-0120">Carbon dioxide fixation</keyword>
<sequence>MLGYPVPLAMATQHPDSASRGFSVEEEVEEALRDLLPRSRGGLGLDEKMIDYEGKLTPYHQVAWVVEETLRHGLQPGEDFLLTPRIPSERLEEPERQIMVLWGVLVANKKSIVKAGSPAVRYIITPMCSSGYEVYVLQRRILKMQRLAEEELGVKTGYIEVIPLVEDMESLLHVDKILEGMKNALLTHLGLHYSHYRVLLGKSDTALAYGHPASSIALVYALSRLYKWAEDENTRVHPIMGVGALPFRGHLSPWSVDIFVKQYRGYSTATIQSGIRYDQGPRAVEKVVNVLLDNLHERPRILSADEEKLLINIAKLFTAEYLRFVLRIIELIPHVASFVPRRRARLSHGEYPRSIDKSLAFAAEKELLSMKPPRDLKLPRAISYAASLYTMGIPPSLIGLGRGLKRIEKELGSEAVEYLLKVLPLLRRDAEYDIRFYVPEVVMSYIKDEKALQLLKEDIAITRDFIGGNAPEPQEEYIETLRSAERAIKLGIKEAAEQAIARAGVIRGSLG</sequence>
<keyword evidence="1" id="KW-0460">Magnesium</keyword>
<dbReference type="RefSeq" id="WP_143522098.1">
    <property type="nucleotide sequence ID" value="NZ_CP013011.1"/>
</dbReference>
<dbReference type="EC" id="4.1.1.31" evidence="4"/>
<gene>
    <name evidence="5" type="ORF">Pyrde_0019</name>
</gene>
<proteinExistence type="predicted"/>
<evidence type="ECO:0000313" key="5">
    <source>
        <dbReference type="EMBL" id="ALL00069.1"/>
    </source>
</evidence>
<dbReference type="Proteomes" id="UP000058613">
    <property type="component" value="Chromosome"/>
</dbReference>
<protein>
    <recommendedName>
        <fullName evidence="4">Phosphoenolpyruvate carboxylase</fullName>
        <ecNumber evidence="4">4.1.1.31</ecNumber>
    </recommendedName>
</protein>
<dbReference type="PIRSF" id="PIRSF006677">
    <property type="entry name" value="UCP006677"/>
    <property type="match status" value="1"/>
</dbReference>